<evidence type="ECO:0000256" key="7">
    <source>
        <dbReference type="ARBA" id="ARBA00047989"/>
    </source>
</evidence>
<evidence type="ECO:0000313" key="10">
    <source>
        <dbReference type="EMBL" id="MTV29619.1"/>
    </source>
</evidence>
<dbReference type="GO" id="GO:0005507">
    <property type="term" value="F:copper ion binding"/>
    <property type="evidence" value="ECO:0007669"/>
    <property type="project" value="TreeGrafter"/>
</dbReference>
<dbReference type="RefSeq" id="WP_155444277.1">
    <property type="nucleotide sequence ID" value="NZ_JAOQNR010000001.1"/>
</dbReference>
<keyword evidence="5" id="KW-0378">Hydrolase</keyword>
<name>A0A6N8DH83_RHOAC</name>
<evidence type="ECO:0000256" key="4">
    <source>
        <dbReference type="ARBA" id="ARBA00022723"/>
    </source>
</evidence>
<reference evidence="10 11" key="1">
    <citation type="submission" date="2019-11" db="EMBL/GenBank/DDBJ databases">
        <title>Whole-genome sequence of a Rhodoblastus acidophilus DSM 142.</title>
        <authorList>
            <person name="Kyndt J.A."/>
            <person name="Meyer T.E."/>
        </authorList>
    </citation>
    <scope>NUCLEOTIDE SEQUENCE [LARGE SCALE GENOMIC DNA]</scope>
    <source>
        <strain evidence="10 11">DSM 142</strain>
    </source>
</reference>
<comment type="catalytic activity">
    <reaction evidence="1">
        <text>inosine + phosphate = alpha-D-ribose 1-phosphate + hypoxanthine</text>
        <dbReference type="Rhea" id="RHEA:27646"/>
        <dbReference type="ChEBI" id="CHEBI:17368"/>
        <dbReference type="ChEBI" id="CHEBI:17596"/>
        <dbReference type="ChEBI" id="CHEBI:43474"/>
        <dbReference type="ChEBI" id="CHEBI:57720"/>
        <dbReference type="EC" id="2.4.2.1"/>
    </reaction>
    <physiologicalReaction direction="left-to-right" evidence="1">
        <dbReference type="Rhea" id="RHEA:27647"/>
    </physiologicalReaction>
</comment>
<dbReference type="PANTHER" id="PTHR30616:SF2">
    <property type="entry name" value="PURINE NUCLEOSIDE PHOSPHORYLASE LACC1"/>
    <property type="match status" value="1"/>
</dbReference>
<dbReference type="CDD" id="cd16833">
    <property type="entry name" value="YfiH"/>
    <property type="match status" value="1"/>
</dbReference>
<evidence type="ECO:0000256" key="8">
    <source>
        <dbReference type="ARBA" id="ARBA00048968"/>
    </source>
</evidence>
<dbReference type="InterPro" id="IPR011324">
    <property type="entry name" value="Cytotoxic_necrot_fac-like_cat"/>
</dbReference>
<dbReference type="EMBL" id="WNKS01000001">
    <property type="protein sequence ID" value="MTV29619.1"/>
    <property type="molecule type" value="Genomic_DNA"/>
</dbReference>
<keyword evidence="6" id="KW-0862">Zinc</keyword>
<evidence type="ECO:0000256" key="3">
    <source>
        <dbReference type="ARBA" id="ARBA00022679"/>
    </source>
</evidence>
<dbReference type="AlphaFoldDB" id="A0A6N8DH83"/>
<evidence type="ECO:0000256" key="6">
    <source>
        <dbReference type="ARBA" id="ARBA00022833"/>
    </source>
</evidence>
<dbReference type="PANTHER" id="PTHR30616">
    <property type="entry name" value="UNCHARACTERIZED PROTEIN YFIH"/>
    <property type="match status" value="1"/>
</dbReference>
<comment type="catalytic activity">
    <reaction evidence="7">
        <text>adenosine + H2O + H(+) = inosine + NH4(+)</text>
        <dbReference type="Rhea" id="RHEA:24408"/>
        <dbReference type="ChEBI" id="CHEBI:15377"/>
        <dbReference type="ChEBI" id="CHEBI:15378"/>
        <dbReference type="ChEBI" id="CHEBI:16335"/>
        <dbReference type="ChEBI" id="CHEBI:17596"/>
        <dbReference type="ChEBI" id="CHEBI:28938"/>
        <dbReference type="EC" id="3.5.4.4"/>
    </reaction>
    <physiologicalReaction direction="left-to-right" evidence="7">
        <dbReference type="Rhea" id="RHEA:24409"/>
    </physiologicalReaction>
</comment>
<comment type="catalytic activity">
    <reaction evidence="8">
        <text>adenosine + phosphate = alpha-D-ribose 1-phosphate + adenine</text>
        <dbReference type="Rhea" id="RHEA:27642"/>
        <dbReference type="ChEBI" id="CHEBI:16335"/>
        <dbReference type="ChEBI" id="CHEBI:16708"/>
        <dbReference type="ChEBI" id="CHEBI:43474"/>
        <dbReference type="ChEBI" id="CHEBI:57720"/>
        <dbReference type="EC" id="2.4.2.1"/>
    </reaction>
    <physiologicalReaction direction="left-to-right" evidence="8">
        <dbReference type="Rhea" id="RHEA:27643"/>
    </physiologicalReaction>
</comment>
<dbReference type="GO" id="GO:0016787">
    <property type="term" value="F:hydrolase activity"/>
    <property type="evidence" value="ECO:0007669"/>
    <property type="project" value="UniProtKB-KW"/>
</dbReference>
<evidence type="ECO:0000256" key="1">
    <source>
        <dbReference type="ARBA" id="ARBA00000553"/>
    </source>
</evidence>
<organism evidence="10 11">
    <name type="scientific">Rhodoblastus acidophilus</name>
    <name type="common">Rhodopseudomonas acidophila</name>
    <dbReference type="NCBI Taxonomy" id="1074"/>
    <lineage>
        <taxon>Bacteria</taxon>
        <taxon>Pseudomonadati</taxon>
        <taxon>Pseudomonadota</taxon>
        <taxon>Alphaproteobacteria</taxon>
        <taxon>Hyphomicrobiales</taxon>
        <taxon>Rhodoblastaceae</taxon>
        <taxon>Rhodoblastus</taxon>
    </lineage>
</organism>
<evidence type="ECO:0000256" key="9">
    <source>
        <dbReference type="ARBA" id="ARBA00049893"/>
    </source>
</evidence>
<dbReference type="Proteomes" id="UP000439113">
    <property type="component" value="Unassembled WGS sequence"/>
</dbReference>
<comment type="similarity">
    <text evidence="2">Belongs to the purine nucleoside phosphorylase YfiH/LACC1 family.</text>
</comment>
<evidence type="ECO:0000313" key="11">
    <source>
        <dbReference type="Proteomes" id="UP000439113"/>
    </source>
</evidence>
<proteinExistence type="inferred from homology"/>
<evidence type="ECO:0000256" key="5">
    <source>
        <dbReference type="ARBA" id="ARBA00022801"/>
    </source>
</evidence>
<dbReference type="Gene3D" id="3.60.140.10">
    <property type="entry name" value="CNF1/YfiH-like putative cysteine hydrolases"/>
    <property type="match status" value="1"/>
</dbReference>
<dbReference type="InterPro" id="IPR003730">
    <property type="entry name" value="Cu_polyphenol_OxRdtase"/>
</dbReference>
<accession>A0A6N8DH83</accession>
<dbReference type="SUPFAM" id="SSF64438">
    <property type="entry name" value="CNF1/YfiH-like putative cysteine hydrolases"/>
    <property type="match status" value="1"/>
</dbReference>
<dbReference type="OrthoDB" id="4279at2"/>
<sequence length="258" mass="27516">MTGRIEAIQAQALYGVRHGFFTRRGGVSSGVYATLNGGVGSQDDPSAVAENRARMAGFLGVAAENFLVPYQIHSADALVVSAPWRPEARPRCDGLVTATPGLGLGVTGADCGVLLMADRTAGVIGAAHSGWKGALTGMVEGLVAAMEVLGARRENICGALGPTIAQKSYEVGPEFFQRFVAEDAGFARFFLPSATAGHFMFDLPGLIESRVERAGLGRFENLRLDTYSDEERFFSYRRTTHRKEPDYGRLVAGISLPA</sequence>
<comment type="catalytic activity">
    <reaction evidence="9">
        <text>S-methyl-5'-thioadenosine + phosphate = 5-(methylsulfanyl)-alpha-D-ribose 1-phosphate + adenine</text>
        <dbReference type="Rhea" id="RHEA:11852"/>
        <dbReference type="ChEBI" id="CHEBI:16708"/>
        <dbReference type="ChEBI" id="CHEBI:17509"/>
        <dbReference type="ChEBI" id="CHEBI:43474"/>
        <dbReference type="ChEBI" id="CHEBI:58533"/>
        <dbReference type="EC" id="2.4.2.28"/>
    </reaction>
    <physiologicalReaction direction="left-to-right" evidence="9">
        <dbReference type="Rhea" id="RHEA:11853"/>
    </physiologicalReaction>
</comment>
<evidence type="ECO:0000256" key="2">
    <source>
        <dbReference type="ARBA" id="ARBA00007353"/>
    </source>
</evidence>
<dbReference type="Pfam" id="PF02578">
    <property type="entry name" value="Cu-oxidase_4"/>
    <property type="match status" value="1"/>
</dbReference>
<protein>
    <submittedName>
        <fullName evidence="10">Polyphenol oxidase</fullName>
    </submittedName>
</protein>
<dbReference type="InterPro" id="IPR038371">
    <property type="entry name" value="Cu_polyphenol_OxRdtase_sf"/>
</dbReference>
<gene>
    <name evidence="10" type="ORF">GJ654_01280</name>
</gene>
<dbReference type="GO" id="GO:0017061">
    <property type="term" value="F:S-methyl-5-thioadenosine phosphorylase activity"/>
    <property type="evidence" value="ECO:0007669"/>
    <property type="project" value="UniProtKB-EC"/>
</dbReference>
<keyword evidence="3" id="KW-0808">Transferase</keyword>
<comment type="caution">
    <text evidence="10">The sequence shown here is derived from an EMBL/GenBank/DDBJ whole genome shotgun (WGS) entry which is preliminary data.</text>
</comment>
<keyword evidence="4" id="KW-0479">Metal-binding</keyword>